<dbReference type="Proteomes" id="UP000054653">
    <property type="component" value="Unassembled WGS sequence"/>
</dbReference>
<keyword evidence="2" id="KW-1185">Reference proteome</keyword>
<reference evidence="1 2" key="1">
    <citation type="submission" date="2015-01" db="EMBL/GenBank/DDBJ databases">
        <title>Evolution of Trichinella species and genotypes.</title>
        <authorList>
            <person name="Korhonen P.K."/>
            <person name="Edoardo P."/>
            <person name="Giuseppe L.R."/>
            <person name="Gasser R.B."/>
        </authorList>
    </citation>
    <scope>NUCLEOTIDE SEQUENCE [LARGE SCALE GENOMIC DNA]</scope>
    <source>
        <strain evidence="1">ISS120</strain>
    </source>
</reference>
<organism evidence="1 2">
    <name type="scientific">Trichinella britovi</name>
    <name type="common">Parasitic roundworm</name>
    <dbReference type="NCBI Taxonomy" id="45882"/>
    <lineage>
        <taxon>Eukaryota</taxon>
        <taxon>Metazoa</taxon>
        <taxon>Ecdysozoa</taxon>
        <taxon>Nematoda</taxon>
        <taxon>Enoplea</taxon>
        <taxon>Dorylaimia</taxon>
        <taxon>Trichinellida</taxon>
        <taxon>Trichinellidae</taxon>
        <taxon>Trichinella</taxon>
    </lineage>
</organism>
<gene>
    <name evidence="1" type="ORF">T03_862</name>
</gene>
<sequence>MSCKSYGCKHTIYACETIHICVAAHAIWCGSYVFGGSEWPSGPSRVDQMGPPMVISAKIVRPARGLGGDDAVGVPGAGGQGKMQNLPHSVGQTKRTISPPLGAGKSTKLPAHLRQVKQLSLTCLFSAESLGFPRSREEERALCLPKEQGRSGKSFLDTSSTSVKLRSALALSIGTQSGNDRLGAMEEHQAN</sequence>
<protein>
    <submittedName>
        <fullName evidence="1">Uncharacterized protein</fullName>
    </submittedName>
</protein>
<evidence type="ECO:0000313" key="2">
    <source>
        <dbReference type="Proteomes" id="UP000054653"/>
    </source>
</evidence>
<accession>A0A0V1CVJ4</accession>
<dbReference type="EMBL" id="JYDI01000089">
    <property type="protein sequence ID" value="KRY53291.1"/>
    <property type="molecule type" value="Genomic_DNA"/>
</dbReference>
<dbReference type="AlphaFoldDB" id="A0A0V1CVJ4"/>
<proteinExistence type="predicted"/>
<evidence type="ECO:0000313" key="1">
    <source>
        <dbReference type="EMBL" id="KRY53291.1"/>
    </source>
</evidence>
<comment type="caution">
    <text evidence="1">The sequence shown here is derived from an EMBL/GenBank/DDBJ whole genome shotgun (WGS) entry which is preliminary data.</text>
</comment>
<name>A0A0V1CVJ4_TRIBR</name>